<dbReference type="PATRIC" id="fig|1293598.4.peg.1126"/>
<dbReference type="RefSeq" id="WP_056992969.1">
    <property type="nucleotide sequence ID" value="NZ_JQCE01000035.1"/>
</dbReference>
<accession>A0A0R2MST6</accession>
<dbReference type="AlphaFoldDB" id="A0A0R2MST6"/>
<evidence type="ECO:0000313" key="2">
    <source>
        <dbReference type="Proteomes" id="UP000050969"/>
    </source>
</evidence>
<dbReference type="InterPro" id="IPR038628">
    <property type="entry name" value="XkdM-like_sf"/>
</dbReference>
<proteinExistence type="predicted"/>
<sequence>MAELQTISDVLSARDTINSKEGTVFATINDQNIPLIELKELSAKLEKNKEEVQVIGSRITKNKTTSMKGTGTLSGYLINSNWVKYGLDFAHGKSDLYFDITSTIEDTTSRTGKQTILLKDVNLDEIPVLNLNSDDGVLDWETDFTFDDTQLVNAFAGVNSAE</sequence>
<evidence type="ECO:0000313" key="1">
    <source>
        <dbReference type="EMBL" id="KRO16629.1"/>
    </source>
</evidence>
<dbReference type="Gene3D" id="2.30.110.40">
    <property type="entry name" value="Phage tail tube protein"/>
    <property type="match status" value="1"/>
</dbReference>
<dbReference type="EMBL" id="JQCE01000035">
    <property type="protein sequence ID" value="KRO16629.1"/>
    <property type="molecule type" value="Genomic_DNA"/>
</dbReference>
<dbReference type="Pfam" id="PF09393">
    <property type="entry name" value="DUF2001"/>
    <property type="match status" value="1"/>
</dbReference>
<name>A0A0R2MST6_9LACO</name>
<dbReference type="Proteomes" id="UP000050969">
    <property type="component" value="Unassembled WGS sequence"/>
</dbReference>
<keyword evidence="2" id="KW-1185">Reference proteome</keyword>
<reference evidence="1 2" key="1">
    <citation type="journal article" date="2015" name="Genome Announc.">
        <title>Expanding the biotechnology potential of lactobacilli through comparative genomics of 213 strains and associated genera.</title>
        <authorList>
            <person name="Sun Z."/>
            <person name="Harris H.M."/>
            <person name="McCann A."/>
            <person name="Guo C."/>
            <person name="Argimon S."/>
            <person name="Zhang W."/>
            <person name="Yang X."/>
            <person name="Jeffery I.B."/>
            <person name="Cooney J.C."/>
            <person name="Kagawa T.F."/>
            <person name="Liu W."/>
            <person name="Song Y."/>
            <person name="Salvetti E."/>
            <person name="Wrobel A."/>
            <person name="Rasinkangas P."/>
            <person name="Parkhill J."/>
            <person name="Rea M.C."/>
            <person name="O'Sullivan O."/>
            <person name="Ritari J."/>
            <person name="Douillard F.P."/>
            <person name="Paul Ross R."/>
            <person name="Yang R."/>
            <person name="Briner A.E."/>
            <person name="Felis G.E."/>
            <person name="de Vos W.M."/>
            <person name="Barrangou R."/>
            <person name="Klaenhammer T.R."/>
            <person name="Caufield P.W."/>
            <person name="Cui Y."/>
            <person name="Zhang H."/>
            <person name="O'Toole P.W."/>
        </authorList>
    </citation>
    <scope>NUCLEOTIDE SEQUENCE [LARGE SCALE GENOMIC DNA]</scope>
    <source>
        <strain evidence="1 2">DSM 24301</strain>
    </source>
</reference>
<dbReference type="InterPro" id="IPR018989">
    <property type="entry name" value="DUF2001"/>
</dbReference>
<comment type="caution">
    <text evidence="1">The sequence shown here is derived from an EMBL/GenBank/DDBJ whole genome shotgun (WGS) entry which is preliminary data.</text>
</comment>
<gene>
    <name evidence="1" type="ORF">IV56_GL001074</name>
</gene>
<dbReference type="STRING" id="1293598.IV56_GL001074"/>
<dbReference type="SUPFAM" id="SSF69279">
    <property type="entry name" value="Phage tail proteins"/>
    <property type="match status" value="1"/>
</dbReference>
<protein>
    <submittedName>
        <fullName evidence="1">Sheath tail protein</fullName>
    </submittedName>
</protein>
<organism evidence="1 2">
    <name type="scientific">Lacticaseibacillus saniviri JCM 17471 = DSM 24301</name>
    <dbReference type="NCBI Taxonomy" id="1293598"/>
    <lineage>
        <taxon>Bacteria</taxon>
        <taxon>Bacillati</taxon>
        <taxon>Bacillota</taxon>
        <taxon>Bacilli</taxon>
        <taxon>Lactobacillales</taxon>
        <taxon>Lactobacillaceae</taxon>
        <taxon>Lacticaseibacillus</taxon>
    </lineage>
</organism>